<feature type="region of interest" description="Disordered" evidence="5">
    <location>
        <begin position="1168"/>
        <end position="1251"/>
    </location>
</feature>
<feature type="compositionally biased region" description="Basic and acidic residues" evidence="5">
    <location>
        <begin position="1213"/>
        <end position="1222"/>
    </location>
</feature>
<feature type="region of interest" description="Disordered" evidence="5">
    <location>
        <begin position="124"/>
        <end position="156"/>
    </location>
</feature>
<feature type="domain" description="PDZ" evidence="6">
    <location>
        <begin position="665"/>
        <end position="746"/>
    </location>
</feature>
<dbReference type="Pfam" id="PF12053">
    <property type="entry name" value="Par3_HAL_N_term"/>
    <property type="match status" value="1"/>
</dbReference>
<evidence type="ECO:0000256" key="3">
    <source>
        <dbReference type="ARBA" id="ARBA00022737"/>
    </source>
</evidence>
<keyword evidence="3" id="KW-0677">Repeat</keyword>
<dbReference type="GO" id="GO:0030010">
    <property type="term" value="P:establishment of cell polarity"/>
    <property type="evidence" value="ECO:0007669"/>
    <property type="project" value="TreeGrafter"/>
</dbReference>
<dbReference type="SMART" id="SM00228">
    <property type="entry name" value="PDZ"/>
    <property type="match status" value="3"/>
</dbReference>
<dbReference type="CDD" id="cd23058">
    <property type="entry name" value="PDZ2_Par3-like"/>
    <property type="match status" value="1"/>
</dbReference>
<feature type="region of interest" description="Disordered" evidence="5">
    <location>
        <begin position="1107"/>
        <end position="1131"/>
    </location>
</feature>
<keyword evidence="4" id="KW-0131">Cell cycle</keyword>
<dbReference type="FunFam" id="2.30.42.10:FF:000184">
    <property type="entry name" value="Uncharacterized protein, isoform B"/>
    <property type="match status" value="1"/>
</dbReference>
<feature type="compositionally biased region" description="Low complexity" evidence="5">
    <location>
        <begin position="292"/>
        <end position="311"/>
    </location>
</feature>
<dbReference type="CDD" id="cd23059">
    <property type="entry name" value="PDZ3_Par3-like"/>
    <property type="match status" value="1"/>
</dbReference>
<dbReference type="FunFam" id="2.30.42.10:FF:000011">
    <property type="entry name" value="partitioning defective 3 homolog isoform X1"/>
    <property type="match status" value="1"/>
</dbReference>
<evidence type="ECO:0000259" key="6">
    <source>
        <dbReference type="PROSITE" id="PS50106"/>
    </source>
</evidence>
<dbReference type="InterPro" id="IPR052213">
    <property type="entry name" value="PAR3"/>
</dbReference>
<dbReference type="GO" id="GO:0016324">
    <property type="term" value="C:apical plasma membrane"/>
    <property type="evidence" value="ECO:0007669"/>
    <property type="project" value="TreeGrafter"/>
</dbReference>
<dbReference type="GO" id="GO:0043296">
    <property type="term" value="C:apical junction complex"/>
    <property type="evidence" value="ECO:0007669"/>
    <property type="project" value="TreeGrafter"/>
</dbReference>
<protein>
    <recommendedName>
        <fullName evidence="6">PDZ domain-containing protein</fullName>
    </recommendedName>
</protein>
<dbReference type="GO" id="GO:0005938">
    <property type="term" value="C:cell cortex"/>
    <property type="evidence" value="ECO:0007669"/>
    <property type="project" value="TreeGrafter"/>
</dbReference>
<evidence type="ECO:0000256" key="4">
    <source>
        <dbReference type="ARBA" id="ARBA00023306"/>
    </source>
</evidence>
<dbReference type="SUPFAM" id="SSF50156">
    <property type="entry name" value="PDZ domain-like"/>
    <property type="match status" value="3"/>
</dbReference>
<feature type="compositionally biased region" description="Polar residues" evidence="5">
    <location>
        <begin position="1239"/>
        <end position="1251"/>
    </location>
</feature>
<dbReference type="Pfam" id="PF00595">
    <property type="entry name" value="PDZ"/>
    <property type="match status" value="3"/>
</dbReference>
<evidence type="ECO:0000256" key="5">
    <source>
        <dbReference type="SAM" id="MobiDB-lite"/>
    </source>
</evidence>
<dbReference type="GO" id="GO:0035091">
    <property type="term" value="F:phosphatidylinositol binding"/>
    <property type="evidence" value="ECO:0007669"/>
    <property type="project" value="TreeGrafter"/>
</dbReference>
<dbReference type="OrthoDB" id="6264899at2759"/>
<evidence type="ECO:0000256" key="2">
    <source>
        <dbReference type="ARBA" id="ARBA00022618"/>
    </source>
</evidence>
<feature type="compositionally biased region" description="Basic and acidic residues" evidence="5">
    <location>
        <begin position="940"/>
        <end position="950"/>
    </location>
</feature>
<keyword evidence="8" id="KW-1185">Reference proteome</keyword>
<dbReference type="Gene3D" id="2.30.42.10">
    <property type="match status" value="3"/>
</dbReference>
<dbReference type="PANTHER" id="PTHR16484">
    <property type="entry name" value="PARTITIONING DEFECTIVE 3 RELATED"/>
    <property type="match status" value="1"/>
</dbReference>
<name>A0A9N9RSY6_9DIPT</name>
<accession>A0A9N9RSY6</accession>
<dbReference type="EMBL" id="OU895878">
    <property type="protein sequence ID" value="CAG9802230.1"/>
    <property type="molecule type" value="Genomic_DNA"/>
</dbReference>
<feature type="compositionally biased region" description="Polar residues" evidence="5">
    <location>
        <begin position="769"/>
        <end position="793"/>
    </location>
</feature>
<dbReference type="GO" id="GO:0000226">
    <property type="term" value="P:microtubule cytoskeleton organization"/>
    <property type="evidence" value="ECO:0007669"/>
    <property type="project" value="TreeGrafter"/>
</dbReference>
<dbReference type="GO" id="GO:0008104">
    <property type="term" value="P:intracellular protein localization"/>
    <property type="evidence" value="ECO:0007669"/>
    <property type="project" value="TreeGrafter"/>
</dbReference>
<feature type="region of interest" description="Disordered" evidence="5">
    <location>
        <begin position="940"/>
        <end position="981"/>
    </location>
</feature>
<dbReference type="PROSITE" id="PS50106">
    <property type="entry name" value="PDZ"/>
    <property type="match status" value="3"/>
</dbReference>
<evidence type="ECO:0000313" key="8">
    <source>
        <dbReference type="Proteomes" id="UP001153620"/>
    </source>
</evidence>
<feature type="domain" description="PDZ" evidence="6">
    <location>
        <begin position="480"/>
        <end position="565"/>
    </location>
</feature>
<feature type="compositionally biased region" description="Low complexity" evidence="5">
    <location>
        <begin position="143"/>
        <end position="152"/>
    </location>
</feature>
<dbReference type="InterPro" id="IPR021922">
    <property type="entry name" value="Par3/HAL_N"/>
</dbReference>
<dbReference type="GO" id="GO:0005912">
    <property type="term" value="C:adherens junction"/>
    <property type="evidence" value="ECO:0007669"/>
    <property type="project" value="TreeGrafter"/>
</dbReference>
<dbReference type="GO" id="GO:0051301">
    <property type="term" value="P:cell division"/>
    <property type="evidence" value="ECO:0007669"/>
    <property type="project" value="UniProtKB-KW"/>
</dbReference>
<reference evidence="7" key="1">
    <citation type="submission" date="2022-01" db="EMBL/GenBank/DDBJ databases">
        <authorList>
            <person name="King R."/>
        </authorList>
    </citation>
    <scope>NUCLEOTIDE SEQUENCE</scope>
</reference>
<feature type="compositionally biased region" description="Low complexity" evidence="5">
    <location>
        <begin position="68"/>
        <end position="88"/>
    </location>
</feature>
<feature type="compositionally biased region" description="Basic and acidic residues" evidence="5">
    <location>
        <begin position="313"/>
        <end position="323"/>
    </location>
</feature>
<comment type="similarity">
    <text evidence="1">Belongs to the PAR3 family.</text>
</comment>
<feature type="region of interest" description="Disordered" evidence="5">
    <location>
        <begin position="1305"/>
        <end position="1324"/>
    </location>
</feature>
<keyword evidence="2" id="KW-0132">Cell division</keyword>
<sequence>MDNGKMFDYPPKCPGMLTSKLSSIFGWRHTYRVHHRQKGLNHYYNNNNNNLHKTYSLNLPPKKIHETSVSNPSLPEASSSSSSSKTNPDSWVVVHHLQSQSGILDPDDHVHDVADDREQILASYDDHLGPDPGVPQGGGDGASGSSVGTGSPDIFRIQDGKYTNHHQNESISTHIDVTETDQPPNGLTLQVRRGSEPSLLTLDQNAKLYASDNSQEPSKRWSAAPVCRDEPERVLAMTNGTYLSPKWTVPEEDISNEMMPSTFTRSGRLSMQFLGDGANYRWIEAAEKAAHNHSNSNNNSSNNENNSYHSKSLPRDAKQRKEPLGQANVSTYESIRQKNGEMLLVTNEAGGPLGLTAIPDQENGGLLVQSVEPESRAEKGRLRRGDRILEINGVNLLELSEIAVQDHLRKCITSSELRLRVIRARSDTKDRSKIEMFEAEEKSAVANSKVAHVSPTRKPGSNATTTLQAANTRKLGKRIEISLKKGTHGLGFSVTTRDNQAGGHCPIYIKNILPKGAAIEDGRLKPGDRLLEVDNVLMTGKSQAEVVNILRATQPGATVKIVVSRQNEIAELDEREIGGVMTEQQKSTTLPKQPPPPILPKNVIKSPSAPNICDVIEKKVESKDDPNDSVKMKIRKFNSSTPETSNEYQNANIFPWRNREILTFHIPVHDTEKAGLGVSVKGKTGSAHPSISKHDGDLGIFIKSVLHGGAASRDGRLKMNDQLLSVNGISLLGQSNADAMDTLRRAMLQTGGKYPGVIVLKIARRASSRPGSTIENGDQNVVDSSGNGSEQSGSTVIYLSPNEKNALNIQNCSSPITPPQENGKRWSNPVLDRLTGGTGNNRVPSTLIQMPPNLRNDSYYMATNENWSPVVNLNGSNGVLIEEDPEPTSPILPIRPDIQHQISASTPTSVGDITYASQLSLENPVDAFSRDAIGRRSMSEKHHAALDAKETGTYQRNRKIREEREQRGKSVSKNGSQLHSSIESLTNMNRIGSMKTRQTSDMKSEAMDKVGDLGPSLGMKKSSSLESLQTMVQEIQMSDEPRGPSALRAPRGRGREEVLRAAVERPESREYNCLIDIYGYLINNYLIKLEPRKHWLLEDGMNINDHDGGFGNRGTLQSSTNEGKMKDQKKPGFLKGIGHMFRFGKHRKDVYPAQTEVITDYTSWSNDVSQKSATLGPSTISSPSVNSNTSQLQNQSSAQQQQQLQNSQSHNHQQREPSHERQLSSNSNGPPSYHAPPTSMLNGHPNSKITQNDLFNHRYSHYVNYDELQLQISENPPSRNSRNKLIVSKHQTNHQHQAKNSNAYLGDELSSSSGHQSTDGENANDFLTDTTIEKMRLQVRIQREKVEESRRNQHYHSQRSARNVDLGHYHQFNGVSPIINGHKYPQQSPQQQQQQQTQSMHHMRPISSYYEYETINPNGHYRKLGEHPFPLQNSNSSSKIINGSSSVRITGSSVRGPIPEQMKQHRGPFITQVHIRDQNGKHHPSASKV</sequence>
<feature type="region of interest" description="Disordered" evidence="5">
    <location>
        <begin position="768"/>
        <end position="793"/>
    </location>
</feature>
<dbReference type="InterPro" id="IPR001478">
    <property type="entry name" value="PDZ"/>
</dbReference>
<dbReference type="GO" id="GO:0051660">
    <property type="term" value="P:establishment of centrosome localization"/>
    <property type="evidence" value="ECO:0007669"/>
    <property type="project" value="TreeGrafter"/>
</dbReference>
<dbReference type="InterPro" id="IPR036034">
    <property type="entry name" value="PDZ_sf"/>
</dbReference>
<dbReference type="GO" id="GO:0007155">
    <property type="term" value="P:cell adhesion"/>
    <property type="evidence" value="ECO:0007669"/>
    <property type="project" value="TreeGrafter"/>
</dbReference>
<feature type="compositionally biased region" description="Low complexity" evidence="5">
    <location>
        <begin position="1385"/>
        <end position="1399"/>
    </location>
</feature>
<feature type="compositionally biased region" description="Polar residues" evidence="5">
    <location>
        <begin position="1168"/>
        <end position="1185"/>
    </location>
</feature>
<evidence type="ECO:0000313" key="7">
    <source>
        <dbReference type="EMBL" id="CAG9802230.1"/>
    </source>
</evidence>
<reference evidence="7" key="2">
    <citation type="submission" date="2022-10" db="EMBL/GenBank/DDBJ databases">
        <authorList>
            <consortium name="ENA_rothamsted_submissions"/>
            <consortium name="culmorum"/>
            <person name="King R."/>
        </authorList>
    </citation>
    <scope>NUCLEOTIDE SEQUENCE</scope>
</reference>
<evidence type="ECO:0000256" key="1">
    <source>
        <dbReference type="ARBA" id="ARBA00005358"/>
    </source>
</evidence>
<organism evidence="7 8">
    <name type="scientific">Chironomus riparius</name>
    <dbReference type="NCBI Taxonomy" id="315576"/>
    <lineage>
        <taxon>Eukaryota</taxon>
        <taxon>Metazoa</taxon>
        <taxon>Ecdysozoa</taxon>
        <taxon>Arthropoda</taxon>
        <taxon>Hexapoda</taxon>
        <taxon>Insecta</taxon>
        <taxon>Pterygota</taxon>
        <taxon>Neoptera</taxon>
        <taxon>Endopterygota</taxon>
        <taxon>Diptera</taxon>
        <taxon>Nematocera</taxon>
        <taxon>Chironomoidea</taxon>
        <taxon>Chironomidae</taxon>
        <taxon>Chironominae</taxon>
        <taxon>Chironomus</taxon>
    </lineage>
</organism>
<feature type="region of interest" description="Disordered" evidence="5">
    <location>
        <begin position="62"/>
        <end position="88"/>
    </location>
</feature>
<proteinExistence type="inferred from homology"/>
<feature type="compositionally biased region" description="Low complexity" evidence="5">
    <location>
        <begin position="1186"/>
        <end position="1211"/>
    </location>
</feature>
<dbReference type="Proteomes" id="UP001153620">
    <property type="component" value="Chromosome 2"/>
</dbReference>
<gene>
    <name evidence="7" type="ORF">CHIRRI_LOCUS5144</name>
</gene>
<dbReference type="PANTHER" id="PTHR16484:SF17">
    <property type="entry name" value="BAZOOKA, ISOFORM B"/>
    <property type="match status" value="1"/>
</dbReference>
<feature type="region of interest" description="Disordered" evidence="5">
    <location>
        <begin position="1380"/>
        <end position="1402"/>
    </location>
</feature>
<feature type="region of interest" description="Disordered" evidence="5">
    <location>
        <begin position="291"/>
        <end position="330"/>
    </location>
</feature>
<dbReference type="Gene3D" id="3.10.20.90">
    <property type="entry name" value="Phosphatidylinositol 3-kinase Catalytic Subunit, Chain A, domain 1"/>
    <property type="match status" value="1"/>
</dbReference>
<feature type="domain" description="PDZ" evidence="6">
    <location>
        <begin position="341"/>
        <end position="423"/>
    </location>
</feature>
<dbReference type="GO" id="GO:0045197">
    <property type="term" value="P:establishment or maintenance of epithelial cell apical/basal polarity"/>
    <property type="evidence" value="ECO:0007669"/>
    <property type="project" value="TreeGrafter"/>
</dbReference>
<feature type="compositionally biased region" description="Polar residues" evidence="5">
    <location>
        <begin position="969"/>
        <end position="981"/>
    </location>
</feature>